<evidence type="ECO:0000313" key="1">
    <source>
        <dbReference type="EMBL" id="OGE64080.1"/>
    </source>
</evidence>
<name>A0A1F5MFK2_9BACT</name>
<organism evidence="1 2">
    <name type="scientific">Candidatus Daviesbacteria bacterium RIFCSPLOWO2_02_FULL_36_8</name>
    <dbReference type="NCBI Taxonomy" id="1797793"/>
    <lineage>
        <taxon>Bacteria</taxon>
        <taxon>Candidatus Daviesiibacteriota</taxon>
    </lineage>
</organism>
<reference evidence="1 2" key="1">
    <citation type="journal article" date="2016" name="Nat. Commun.">
        <title>Thousands of microbial genomes shed light on interconnected biogeochemical processes in an aquifer system.</title>
        <authorList>
            <person name="Anantharaman K."/>
            <person name="Brown C.T."/>
            <person name="Hug L.A."/>
            <person name="Sharon I."/>
            <person name="Castelle C.J."/>
            <person name="Probst A.J."/>
            <person name="Thomas B.C."/>
            <person name="Singh A."/>
            <person name="Wilkins M.J."/>
            <person name="Karaoz U."/>
            <person name="Brodie E.L."/>
            <person name="Williams K.H."/>
            <person name="Hubbard S.S."/>
            <person name="Banfield J.F."/>
        </authorList>
    </citation>
    <scope>NUCLEOTIDE SEQUENCE [LARGE SCALE GENOMIC DNA]</scope>
</reference>
<gene>
    <name evidence="1" type="ORF">A3J13_01120</name>
</gene>
<accession>A0A1F5MFK2</accession>
<dbReference type="Proteomes" id="UP000183317">
    <property type="component" value="Unassembled WGS sequence"/>
</dbReference>
<dbReference type="AlphaFoldDB" id="A0A1F5MFK2"/>
<proteinExistence type="predicted"/>
<evidence type="ECO:0000313" key="2">
    <source>
        <dbReference type="Proteomes" id="UP000183317"/>
    </source>
</evidence>
<comment type="caution">
    <text evidence="1">The sequence shown here is derived from an EMBL/GenBank/DDBJ whole genome shotgun (WGS) entry which is preliminary data.</text>
</comment>
<protein>
    <submittedName>
        <fullName evidence="1">Uncharacterized protein</fullName>
    </submittedName>
</protein>
<dbReference type="EMBL" id="MFDU01000048">
    <property type="protein sequence ID" value="OGE64080.1"/>
    <property type="molecule type" value="Genomic_DNA"/>
</dbReference>
<sequence>MEDEQGLIPFLRGNLVDQSGFEVGFNPVQLKALQTIQTNYLRQNKIQASWLNRKETIPLIERCIKDGLASVVGRREIQPHDDLTVAFNAGLALRKAKLDQATEMVNYAYKEGLSESHLALNEGLIKNAYAELKTAVLRAELPNADRVIAKGEIREGVLTSLIGVAREKAEELVPGSKKVKLSITKEAGLVRNMLFSYMTTGEANPLIEIQDIVAGRDIFSGVYKDFTTWVEFCNSFDINYHDGNEYIADLVLQIQAAFNKVPVEIKSVDSLGLAYKVLGDLFTIDNPFNRLERLSDDPYDQNSIWDENHSRKIQVENRIYRVPVPQALALYAHMIVEEDPQKSNILTQNRVPILQSTIEELEKPLEEDPEIKRIDKMITEITERSAEVGEVKKTSDLPDFVLMKPERIAELEAKQIDVTAKEIEFFPLLRRFMDEERELIVDALKRHANGELAASDEMPILFRIQAAPVFAQATMRLFTKLAAGRIEAIEAVFAFANNETLSSSEGRHSIISKYFDEAKKATIITLLERRSQKWIEDANAEERNRFRSQKWEEVLTDAISYRTILHPGEPINTYIGILERNREARELPLFDRGRGTDSVDGVEKRQKRVYRYTHVPGAATEVLLLSLARMIPGEFWPASNLNINDFLRGRSLRTGRSKLWSISNPNNRLEAIRIANLRGIYREALGSLGFQFADAQVAKALSAGSVREMASYAIVASNLFGVEKAFNQWSEGLLATLHRQAVSNPKILAERFTNFNPALKTRLASLQDKRQIALGQARGNRERLIIQLQNLGLALPEEHFQA</sequence>